<dbReference type="AlphaFoldDB" id="A0A8X6MM26"/>
<dbReference type="EMBL" id="BMAV01028243">
    <property type="protein sequence ID" value="GFS66494.1"/>
    <property type="molecule type" value="Genomic_DNA"/>
</dbReference>
<gene>
    <name evidence="1" type="ORF">TNIN_256021</name>
</gene>
<name>A0A8X6MM26_9ARAC</name>
<protein>
    <submittedName>
        <fullName evidence="1">Uncharacterized protein</fullName>
    </submittedName>
</protein>
<evidence type="ECO:0000313" key="2">
    <source>
        <dbReference type="Proteomes" id="UP000886998"/>
    </source>
</evidence>
<proteinExistence type="predicted"/>
<accession>A0A8X6MM26</accession>
<dbReference type="Proteomes" id="UP000886998">
    <property type="component" value="Unassembled WGS sequence"/>
</dbReference>
<organism evidence="1 2">
    <name type="scientific">Trichonephila inaurata madagascariensis</name>
    <dbReference type="NCBI Taxonomy" id="2747483"/>
    <lineage>
        <taxon>Eukaryota</taxon>
        <taxon>Metazoa</taxon>
        <taxon>Ecdysozoa</taxon>
        <taxon>Arthropoda</taxon>
        <taxon>Chelicerata</taxon>
        <taxon>Arachnida</taxon>
        <taxon>Araneae</taxon>
        <taxon>Araneomorphae</taxon>
        <taxon>Entelegynae</taxon>
        <taxon>Araneoidea</taxon>
        <taxon>Nephilidae</taxon>
        <taxon>Trichonephila</taxon>
        <taxon>Trichonephila inaurata</taxon>
    </lineage>
</organism>
<keyword evidence="2" id="KW-1185">Reference proteome</keyword>
<sequence length="117" mass="13430">MERKPRAIKGQQSSLVSNLSGNVKWTARTKRSHLTIPIDLFPLAKLFRISKAEISRIYFTFPSLKNKKDCEFLLTLSVQFFILQGFYLKLGRISIRLINRRRGLSILGSPPPLKTVL</sequence>
<reference evidence="1" key="1">
    <citation type="submission" date="2020-08" db="EMBL/GenBank/DDBJ databases">
        <title>Multicomponent nature underlies the extraordinary mechanical properties of spider dragline silk.</title>
        <authorList>
            <person name="Kono N."/>
            <person name="Nakamura H."/>
            <person name="Mori M."/>
            <person name="Yoshida Y."/>
            <person name="Ohtoshi R."/>
            <person name="Malay A.D."/>
            <person name="Moran D.A.P."/>
            <person name="Tomita M."/>
            <person name="Numata K."/>
            <person name="Arakawa K."/>
        </authorList>
    </citation>
    <scope>NUCLEOTIDE SEQUENCE</scope>
</reference>
<evidence type="ECO:0000313" key="1">
    <source>
        <dbReference type="EMBL" id="GFS66494.1"/>
    </source>
</evidence>
<comment type="caution">
    <text evidence="1">The sequence shown here is derived from an EMBL/GenBank/DDBJ whole genome shotgun (WGS) entry which is preliminary data.</text>
</comment>